<dbReference type="Gene3D" id="3.90.1200.10">
    <property type="match status" value="1"/>
</dbReference>
<dbReference type="SUPFAM" id="SSF56112">
    <property type="entry name" value="Protein kinase-like (PK-like)"/>
    <property type="match status" value="1"/>
</dbReference>
<accession>A0A2U2RJQ5</accession>
<comment type="caution">
    <text evidence="3">The sequence shown here is derived from an EMBL/GenBank/DDBJ whole genome shotgun (WGS) entry which is preliminary data.</text>
</comment>
<proteinExistence type="predicted"/>
<feature type="compositionally biased region" description="Low complexity" evidence="1">
    <location>
        <begin position="113"/>
        <end position="128"/>
    </location>
</feature>
<protein>
    <submittedName>
        <fullName evidence="3">Aminoglycoside phosphotransferase</fullName>
    </submittedName>
</protein>
<dbReference type="Proteomes" id="UP000245590">
    <property type="component" value="Unassembled WGS sequence"/>
</dbReference>
<dbReference type="InterPro" id="IPR002575">
    <property type="entry name" value="Aminoglycoside_PTrfase"/>
</dbReference>
<reference evidence="3 4" key="1">
    <citation type="submission" date="2018-05" db="EMBL/GenBank/DDBJ databases">
        <title>Brachybacterium sp. M1HQ-2T, whole genome shotgun sequence.</title>
        <authorList>
            <person name="Tuo L."/>
        </authorList>
    </citation>
    <scope>NUCLEOTIDE SEQUENCE [LARGE SCALE GENOMIC DNA]</scope>
    <source>
        <strain evidence="3 4">M1HQ-2</strain>
    </source>
</reference>
<organism evidence="3 4">
    <name type="scientific">Brachybacterium endophyticum</name>
    <dbReference type="NCBI Taxonomy" id="2182385"/>
    <lineage>
        <taxon>Bacteria</taxon>
        <taxon>Bacillati</taxon>
        <taxon>Actinomycetota</taxon>
        <taxon>Actinomycetes</taxon>
        <taxon>Micrococcales</taxon>
        <taxon>Dermabacteraceae</taxon>
        <taxon>Brachybacterium</taxon>
    </lineage>
</organism>
<dbReference type="AlphaFoldDB" id="A0A2U2RJQ5"/>
<evidence type="ECO:0000313" key="3">
    <source>
        <dbReference type="EMBL" id="PWH06076.1"/>
    </source>
</evidence>
<dbReference type="OrthoDB" id="236897at2"/>
<keyword evidence="4" id="KW-1185">Reference proteome</keyword>
<feature type="region of interest" description="Disordered" evidence="1">
    <location>
        <begin position="107"/>
        <end position="132"/>
    </location>
</feature>
<keyword evidence="3" id="KW-0808">Transferase</keyword>
<evidence type="ECO:0000259" key="2">
    <source>
        <dbReference type="Pfam" id="PF01636"/>
    </source>
</evidence>
<feature type="domain" description="Aminoglycoside phosphotransferase" evidence="2">
    <location>
        <begin position="34"/>
        <end position="203"/>
    </location>
</feature>
<gene>
    <name evidence="3" type="ORF">DEO23_09700</name>
</gene>
<evidence type="ECO:0000313" key="4">
    <source>
        <dbReference type="Proteomes" id="UP000245590"/>
    </source>
</evidence>
<dbReference type="RefSeq" id="WP_109275823.1">
    <property type="nucleotide sequence ID" value="NZ_QFKX01000003.1"/>
</dbReference>
<name>A0A2U2RJQ5_9MICO</name>
<dbReference type="EMBL" id="QFKX01000003">
    <property type="protein sequence ID" value="PWH06076.1"/>
    <property type="molecule type" value="Genomic_DNA"/>
</dbReference>
<evidence type="ECO:0000256" key="1">
    <source>
        <dbReference type="SAM" id="MobiDB-lite"/>
    </source>
</evidence>
<dbReference type="Pfam" id="PF01636">
    <property type="entry name" value="APH"/>
    <property type="match status" value="1"/>
</dbReference>
<sequence length="275" mass="29543">MERAPDQPEAEVPLQGGNASAGVVRIGGTVRKPWLPQTPLVTAFTIALRERGIDLPVPLGRDEQGRQVLEFVPGTLALESGPLPLEDLRRVGALVRRIHEASAAIPPGELERAAAPAAPSEEGTAPAGWSDPLLPVPGPPELICHNDLAPWDLVLDGERMVVIDLDGAGPSTRAWDLAYAAQSFADLFPHRDPEDSAARLRAFVVKGYRADEKLRAGLPALLGRRTGAMADMLLTAHEQGIDPWGTMHTEGHGAIWSGATAYVCEHEEMWRRALA</sequence>
<dbReference type="InterPro" id="IPR011009">
    <property type="entry name" value="Kinase-like_dom_sf"/>
</dbReference>
<dbReference type="GO" id="GO:0016740">
    <property type="term" value="F:transferase activity"/>
    <property type="evidence" value="ECO:0007669"/>
    <property type="project" value="UniProtKB-KW"/>
</dbReference>